<protein>
    <recommendedName>
        <fullName evidence="2">KIB1-4 beta-propeller domain-containing protein</fullName>
    </recommendedName>
</protein>
<reference evidence="3" key="1">
    <citation type="journal article" date="2018" name="DNA Res.">
        <title>Multiple hybrid de novo genome assembly of finger millet, an orphan allotetraploid crop.</title>
        <authorList>
            <person name="Hatakeyama M."/>
            <person name="Aluri S."/>
            <person name="Balachadran M.T."/>
            <person name="Sivarajan S.R."/>
            <person name="Patrignani A."/>
            <person name="Gruter S."/>
            <person name="Poveda L."/>
            <person name="Shimizu-Inatsugi R."/>
            <person name="Baeten J."/>
            <person name="Francoijs K.J."/>
            <person name="Nataraja K.N."/>
            <person name="Reddy Y.A.N."/>
            <person name="Phadnis S."/>
            <person name="Ravikumar R.L."/>
            <person name="Schlapbach R."/>
            <person name="Sreeman S.M."/>
            <person name="Shimizu K.K."/>
        </authorList>
    </citation>
    <scope>NUCLEOTIDE SEQUENCE</scope>
</reference>
<dbReference type="Proteomes" id="UP001054889">
    <property type="component" value="Unassembled WGS sequence"/>
</dbReference>
<evidence type="ECO:0000259" key="2">
    <source>
        <dbReference type="Pfam" id="PF03478"/>
    </source>
</evidence>
<reference evidence="3" key="2">
    <citation type="submission" date="2021-12" db="EMBL/GenBank/DDBJ databases">
        <title>Resequencing data analysis of finger millet.</title>
        <authorList>
            <person name="Hatakeyama M."/>
            <person name="Aluri S."/>
            <person name="Balachadran M.T."/>
            <person name="Sivarajan S.R."/>
            <person name="Poveda L."/>
            <person name="Shimizu-Inatsugi R."/>
            <person name="Schlapbach R."/>
            <person name="Sreeman S.M."/>
            <person name="Shimizu K.K."/>
        </authorList>
    </citation>
    <scope>NUCLEOTIDE SEQUENCE</scope>
</reference>
<keyword evidence="4" id="KW-1185">Reference proteome</keyword>
<feature type="domain" description="KIB1-4 beta-propeller" evidence="2">
    <location>
        <begin position="156"/>
        <end position="246"/>
    </location>
</feature>
<gene>
    <name evidence="3" type="primary">gb15306</name>
    <name evidence="3" type="ORF">PR202_gb15306</name>
</gene>
<feature type="region of interest" description="Disordered" evidence="1">
    <location>
        <begin position="501"/>
        <end position="526"/>
    </location>
</feature>
<organism evidence="3 4">
    <name type="scientific">Eleusine coracana subsp. coracana</name>
    <dbReference type="NCBI Taxonomy" id="191504"/>
    <lineage>
        <taxon>Eukaryota</taxon>
        <taxon>Viridiplantae</taxon>
        <taxon>Streptophyta</taxon>
        <taxon>Embryophyta</taxon>
        <taxon>Tracheophyta</taxon>
        <taxon>Spermatophyta</taxon>
        <taxon>Magnoliopsida</taxon>
        <taxon>Liliopsida</taxon>
        <taxon>Poales</taxon>
        <taxon>Poaceae</taxon>
        <taxon>PACMAD clade</taxon>
        <taxon>Chloridoideae</taxon>
        <taxon>Cynodonteae</taxon>
        <taxon>Eleusininae</taxon>
        <taxon>Eleusine</taxon>
    </lineage>
</organism>
<comment type="caution">
    <text evidence="3">The sequence shown here is derived from an EMBL/GenBank/DDBJ whole genome shotgun (WGS) entry which is preliminary data.</text>
</comment>
<dbReference type="PANTHER" id="PTHR34708:SF4">
    <property type="entry name" value="DUF295 DOMAIN-CONTAINING PROTEIN"/>
    <property type="match status" value="1"/>
</dbReference>
<dbReference type="InterPro" id="IPR005174">
    <property type="entry name" value="KIB1-4_b-propeller"/>
</dbReference>
<feature type="compositionally biased region" description="Low complexity" evidence="1">
    <location>
        <begin position="427"/>
        <end position="440"/>
    </location>
</feature>
<dbReference type="EMBL" id="BQKI01000079">
    <property type="protein sequence ID" value="GJN27293.1"/>
    <property type="molecule type" value="Genomic_DNA"/>
</dbReference>
<sequence>MAAFRPWAELLLFISGGFGLPFESYYSIRGVCTWWRAVLPSPIPSLISVEIPKAPLIQQSKQVHALSLTARHSFPFTTIRVDGQCLGSSNGWLAIQSPVGIFLLNPFGERRQRRRPVVEPLQAECAGHPASVYAPPYDTVSRFTGFKRIFFVGGSLYQLWRNTTSTVSWTMPGGGRFRMAKDQVFVLRYDQGRVPCWNTVKDLGNCSVFIGKNSPAVLRADDVPGVSANCVYWIHEWSRNEPMVFDMDTGTSTLHPAVTSVPNPGFRTICWDGDDGGWLWRENYGRDSRVGSERSSKMPEFRDGMGTAFPDLSTGGGGFFIRRVASPGALPVRGARKPHARRFVSPSNNKENRLPFWAVRATPPKRRSPLPDWYPRTPLRDITAIAKAIQRSRLRIAAAQQESQGPEQSPQSVNVATPAQAEDIPRSSEASQAVASGSGSAERENVASPATILAQENLNVSSSLAESSLKTPSKPMDPVLADVVEKKLSSSINQIEKMVKKNMKRTPKAAQPSKRALQRRALMSMR</sequence>
<name>A0AAV5EXW8_ELECO</name>
<accession>A0AAV5EXW8</accession>
<dbReference type="PANTHER" id="PTHR34708">
    <property type="entry name" value="OS07G0440000 PROTEIN"/>
    <property type="match status" value="1"/>
</dbReference>
<dbReference type="Pfam" id="PF03478">
    <property type="entry name" value="Beta-prop_KIB1-4"/>
    <property type="match status" value="1"/>
</dbReference>
<evidence type="ECO:0000313" key="3">
    <source>
        <dbReference type="EMBL" id="GJN27293.1"/>
    </source>
</evidence>
<evidence type="ECO:0000256" key="1">
    <source>
        <dbReference type="SAM" id="MobiDB-lite"/>
    </source>
</evidence>
<feature type="compositionally biased region" description="Low complexity" evidence="1">
    <location>
        <begin position="397"/>
        <end position="412"/>
    </location>
</feature>
<evidence type="ECO:0000313" key="4">
    <source>
        <dbReference type="Proteomes" id="UP001054889"/>
    </source>
</evidence>
<dbReference type="AlphaFoldDB" id="A0AAV5EXW8"/>
<proteinExistence type="predicted"/>
<feature type="region of interest" description="Disordered" evidence="1">
    <location>
        <begin position="396"/>
        <end position="446"/>
    </location>
</feature>